<evidence type="ECO:0008006" key="3">
    <source>
        <dbReference type="Google" id="ProtNLM"/>
    </source>
</evidence>
<dbReference type="EMBL" id="ML769399">
    <property type="protein sequence ID" value="KAE9406873.1"/>
    <property type="molecule type" value="Genomic_DNA"/>
</dbReference>
<dbReference type="AlphaFoldDB" id="A0A6A4IAP0"/>
<protein>
    <recommendedName>
        <fullName evidence="3">F-box domain-containing protein</fullName>
    </recommendedName>
</protein>
<dbReference type="OrthoDB" id="2949637at2759"/>
<keyword evidence="2" id="KW-1185">Reference proteome</keyword>
<organism evidence="1 2">
    <name type="scientific">Gymnopus androsaceus JB14</name>
    <dbReference type="NCBI Taxonomy" id="1447944"/>
    <lineage>
        <taxon>Eukaryota</taxon>
        <taxon>Fungi</taxon>
        <taxon>Dikarya</taxon>
        <taxon>Basidiomycota</taxon>
        <taxon>Agaricomycotina</taxon>
        <taxon>Agaricomycetes</taxon>
        <taxon>Agaricomycetidae</taxon>
        <taxon>Agaricales</taxon>
        <taxon>Marasmiineae</taxon>
        <taxon>Omphalotaceae</taxon>
        <taxon>Gymnopus</taxon>
    </lineage>
</organism>
<dbReference type="Gene3D" id="1.20.1280.50">
    <property type="match status" value="1"/>
</dbReference>
<name>A0A6A4IAP0_9AGAR</name>
<gene>
    <name evidence="1" type="ORF">BT96DRAFT_1014564</name>
</gene>
<reference evidence="1" key="1">
    <citation type="journal article" date="2019" name="Environ. Microbiol.">
        <title>Fungal ecological strategies reflected in gene transcription - a case study of two litter decomposers.</title>
        <authorList>
            <person name="Barbi F."/>
            <person name="Kohler A."/>
            <person name="Barry K."/>
            <person name="Baskaran P."/>
            <person name="Daum C."/>
            <person name="Fauchery L."/>
            <person name="Ihrmark K."/>
            <person name="Kuo A."/>
            <person name="LaButti K."/>
            <person name="Lipzen A."/>
            <person name="Morin E."/>
            <person name="Grigoriev I.V."/>
            <person name="Henrissat B."/>
            <person name="Lindahl B."/>
            <person name="Martin F."/>
        </authorList>
    </citation>
    <scope>NUCLEOTIDE SEQUENCE</scope>
    <source>
        <strain evidence="1">JB14</strain>
    </source>
</reference>
<evidence type="ECO:0000313" key="2">
    <source>
        <dbReference type="Proteomes" id="UP000799118"/>
    </source>
</evidence>
<dbReference type="InterPro" id="IPR036047">
    <property type="entry name" value="F-box-like_dom_sf"/>
</dbReference>
<dbReference type="Proteomes" id="UP000799118">
    <property type="component" value="Unassembled WGS sequence"/>
</dbReference>
<dbReference type="SUPFAM" id="SSF81383">
    <property type="entry name" value="F-box domain"/>
    <property type="match status" value="1"/>
</dbReference>
<accession>A0A6A4IAP0</accession>
<sequence>MVLSTDAVLSTPELLDEILCQVDMRTLLVAAQLVNHDWHNLITQSPLIQRILHLQPAQNTTCERMQNPLLAELFPPWFNKDGAFMQMAIVSNSDVFAREDATWHRMQPGIGCNLASDATWHRMQPGIGCNLASDATWHRMLVAQPPVFRLGIWKQMHAMSQPEHQFEVLEFPNGLRMGEFYNIRQKWLAQTVSGCRVFWDTTDAEQIKQERRGGQLEILQTQELLCMLEKADIMISCFMTDPYLRRV</sequence>
<evidence type="ECO:0000313" key="1">
    <source>
        <dbReference type="EMBL" id="KAE9406873.1"/>
    </source>
</evidence>
<proteinExistence type="predicted"/>